<keyword evidence="3" id="KW-1185">Reference proteome</keyword>
<name>A0ABN6PYQ8_NOSCO</name>
<dbReference type="Pfam" id="PF14252">
    <property type="entry name" value="DUF4347"/>
    <property type="match status" value="1"/>
</dbReference>
<proteinExistence type="predicted"/>
<protein>
    <recommendedName>
        <fullName evidence="1">DUF4347 domain-containing protein</fullName>
    </recommendedName>
</protein>
<organism evidence="2 3">
    <name type="scientific">Nostoc cf. commune SO-36</name>
    <dbReference type="NCBI Taxonomy" id="449208"/>
    <lineage>
        <taxon>Bacteria</taxon>
        <taxon>Bacillati</taxon>
        <taxon>Cyanobacteriota</taxon>
        <taxon>Cyanophyceae</taxon>
        <taxon>Nostocales</taxon>
        <taxon>Nostocaceae</taxon>
        <taxon>Nostoc</taxon>
    </lineage>
</organism>
<evidence type="ECO:0000259" key="1">
    <source>
        <dbReference type="Pfam" id="PF14252"/>
    </source>
</evidence>
<evidence type="ECO:0000313" key="2">
    <source>
        <dbReference type="EMBL" id="BDI15145.1"/>
    </source>
</evidence>
<feature type="domain" description="DUF4347" evidence="1">
    <location>
        <begin position="20"/>
        <end position="187"/>
    </location>
</feature>
<reference evidence="2" key="1">
    <citation type="submission" date="2022-04" db="EMBL/GenBank/DDBJ databases">
        <title>Complete genome sequence of a cyanobacterium, Nostoc sp. SO-36, isolated in Antarctica.</title>
        <authorList>
            <person name="Kanesaki Y."/>
            <person name="Effendi D."/>
            <person name="Sakamoto T."/>
            <person name="Ohtani S."/>
            <person name="Awai K."/>
        </authorList>
    </citation>
    <scope>NUCLEOTIDE SEQUENCE</scope>
    <source>
        <strain evidence="2">SO-36</strain>
    </source>
</reference>
<accession>A0ABN6PYQ8</accession>
<evidence type="ECO:0000313" key="3">
    <source>
        <dbReference type="Proteomes" id="UP001055453"/>
    </source>
</evidence>
<gene>
    <name evidence="2" type="ORF">ANSO36C_09470</name>
</gene>
<dbReference type="EMBL" id="AP025732">
    <property type="protein sequence ID" value="BDI15145.1"/>
    <property type="molecule type" value="Genomic_DNA"/>
</dbReference>
<dbReference type="Proteomes" id="UP001055453">
    <property type="component" value="Chromosome"/>
</dbReference>
<sequence>MKSNQPLFSQASFPENSSILVFIDSQIQNYQDLRNGIKAGTEVYILHPEVDGVEQITQTLSQQQYVESIHIISHGAPGTLYLGNAELSLKTLGHYTQELQTWFNSTPNYYTPALLLYGCNVGADAGTQFLEKLHNITQANIYTSSTAVGNSNLGGKWDLDVRYGKDISHFPGLIFQPEVLVTYAEYLERVAINITRIMTQKRRLKERLLLQISVLLASFRVQ</sequence>
<dbReference type="InterPro" id="IPR025592">
    <property type="entry name" value="DUF4347"/>
</dbReference>
<dbReference type="RefSeq" id="WP_251958605.1">
    <property type="nucleotide sequence ID" value="NZ_AP025732.1"/>
</dbReference>